<evidence type="ECO:0000313" key="4">
    <source>
        <dbReference type="Proteomes" id="UP000021108"/>
    </source>
</evidence>
<evidence type="ECO:0000313" key="3">
    <source>
        <dbReference type="EMBL" id="EXC08193.1"/>
    </source>
</evidence>
<dbReference type="PANTHER" id="PTHR43784">
    <property type="entry name" value="GDSL-LIKE LIPASE/ACYLHYDROLASE, PUTATIVE (AFU_ORTHOLOGUE AFUA_2G00820)-RELATED"/>
    <property type="match status" value="1"/>
</dbReference>
<sequence>MKLYQATLFSLVLITSFAQADVENSQWITTWSASPQKVWNKDFVFPTLIPEQVSNQTIRQMSKISLGGEAVRLVFTNQYGEQPLYIDQTTIGLANAVTLKSKSTYPVYFSGQLKARILPGKQLISDPIQLPVPDHTQLVVNSFIQKPTMFKTFHWDAKQTNWLISGNQTTNFTTPTDAKTTTARLLLSAIEVKPKQKAHVVAVVGDSITDGATATLDANTRWTDFLAKRLSAHQVAVINSGISGNRLLTDGMGDSVLKRLNSEVFQYAGVKTLIVLVGINDISWPGTAFAPKQQIPYFEALTQGYRRVVSEAHKHNIQVIGATLLPFSGALPNTSLDNYYQPNKDQLRQRINHWMRTSHTFDGVLDLDEGLKDPKHPNRLNPIYDSGDHLHPNDRGNQHMAELVDLDQIIKN</sequence>
<dbReference type="GO" id="GO:0016788">
    <property type="term" value="F:hydrolase activity, acting on ester bonds"/>
    <property type="evidence" value="ECO:0007669"/>
    <property type="project" value="UniProtKB-ARBA"/>
</dbReference>
<protein>
    <submittedName>
        <fullName evidence="3">GDSL-like Lipase/Acylhydrolase family protein</fullName>
    </submittedName>
</protein>
<dbReference type="InterPro" id="IPR036514">
    <property type="entry name" value="SGNH_hydro_sf"/>
</dbReference>
<dbReference type="EMBL" id="JEXD01000008">
    <property type="protein sequence ID" value="EXC08193.1"/>
    <property type="molecule type" value="Genomic_DNA"/>
</dbReference>
<comment type="caution">
    <text evidence="3">The sequence shown here is derived from an EMBL/GenBank/DDBJ whole genome shotgun (WGS) entry which is preliminary data.</text>
</comment>
<proteinExistence type="predicted"/>
<evidence type="ECO:0000259" key="2">
    <source>
        <dbReference type="Pfam" id="PF13472"/>
    </source>
</evidence>
<dbReference type="AlphaFoldDB" id="A0A009Q0B3"/>
<dbReference type="Gene3D" id="3.40.50.1110">
    <property type="entry name" value="SGNH hydrolase"/>
    <property type="match status" value="1"/>
</dbReference>
<feature type="signal peptide" evidence="1">
    <location>
        <begin position="1"/>
        <end position="20"/>
    </location>
</feature>
<feature type="domain" description="SGNH hydrolase-type esterase" evidence="2">
    <location>
        <begin position="203"/>
        <end position="398"/>
    </location>
</feature>
<dbReference type="Proteomes" id="UP000021108">
    <property type="component" value="Unassembled WGS sequence"/>
</dbReference>
<dbReference type="InterPro" id="IPR053140">
    <property type="entry name" value="GDSL_Rv0518-like"/>
</dbReference>
<dbReference type="CDD" id="cd01830">
    <property type="entry name" value="XynE_like"/>
    <property type="match status" value="1"/>
</dbReference>
<keyword evidence="3" id="KW-0378">Hydrolase</keyword>
<dbReference type="PATRIC" id="fig|1310607.3.peg.1459"/>
<dbReference type="SUPFAM" id="SSF52266">
    <property type="entry name" value="SGNH hydrolase"/>
    <property type="match status" value="1"/>
</dbReference>
<dbReference type="RefSeq" id="WP_032059161.1">
    <property type="nucleotide sequence ID" value="NZ_JEXD01000008.1"/>
</dbReference>
<dbReference type="InterPro" id="IPR013830">
    <property type="entry name" value="SGNH_hydro"/>
</dbReference>
<organism evidence="3 4">
    <name type="scientific">Acinetobacter baumannii 625974</name>
    <dbReference type="NCBI Taxonomy" id="1310607"/>
    <lineage>
        <taxon>Bacteria</taxon>
        <taxon>Pseudomonadati</taxon>
        <taxon>Pseudomonadota</taxon>
        <taxon>Gammaproteobacteria</taxon>
        <taxon>Moraxellales</taxon>
        <taxon>Moraxellaceae</taxon>
        <taxon>Acinetobacter</taxon>
        <taxon>Acinetobacter calcoaceticus/baumannii complex</taxon>
    </lineage>
</organism>
<evidence type="ECO:0000256" key="1">
    <source>
        <dbReference type="SAM" id="SignalP"/>
    </source>
</evidence>
<reference evidence="3 4" key="1">
    <citation type="submission" date="2014-02" db="EMBL/GenBank/DDBJ databases">
        <title>Comparative genomics and transcriptomics to identify genetic mechanisms underlying the emergence of carbapenem resistant Acinetobacter baumannii (CRAb).</title>
        <authorList>
            <person name="Harris A.D."/>
            <person name="Johnson K.J."/>
            <person name="George J."/>
            <person name="Shefchek K."/>
            <person name="Daugherty S.C."/>
            <person name="Parankush S."/>
            <person name="Sadzewicz L."/>
            <person name="Tallon L."/>
            <person name="Sengamalay N."/>
            <person name="Hazen T.H."/>
            <person name="Rasko D.A."/>
        </authorList>
    </citation>
    <scope>NUCLEOTIDE SEQUENCE [LARGE SCALE GENOMIC DNA]</scope>
    <source>
        <strain evidence="3 4">625974</strain>
    </source>
</reference>
<name>A0A009Q0B3_ACIBA</name>
<accession>A0A009Q0B3</accession>
<gene>
    <name evidence="3" type="ORF">J506_1504</name>
</gene>
<dbReference type="Pfam" id="PF13472">
    <property type="entry name" value="Lipase_GDSL_2"/>
    <property type="match status" value="1"/>
</dbReference>
<feature type="chain" id="PRO_5001449983" evidence="1">
    <location>
        <begin position="21"/>
        <end position="412"/>
    </location>
</feature>
<keyword evidence="1" id="KW-0732">Signal</keyword>
<dbReference type="PANTHER" id="PTHR43784:SF2">
    <property type="entry name" value="GDSL-LIKE LIPASE_ACYLHYDROLASE, PUTATIVE (AFU_ORTHOLOGUE AFUA_2G00820)-RELATED"/>
    <property type="match status" value="1"/>
</dbReference>